<organism evidence="1 2">
    <name type="scientific">Desulfocucumis palustris</name>
    <dbReference type="NCBI Taxonomy" id="1898651"/>
    <lineage>
        <taxon>Bacteria</taxon>
        <taxon>Bacillati</taxon>
        <taxon>Bacillota</taxon>
        <taxon>Clostridia</taxon>
        <taxon>Eubacteriales</taxon>
        <taxon>Desulfocucumaceae</taxon>
        <taxon>Desulfocucumis</taxon>
    </lineage>
</organism>
<protein>
    <submittedName>
        <fullName evidence="1">Uncharacterized protein</fullName>
    </submittedName>
</protein>
<accession>A0A2L2X7M2</accession>
<gene>
    <name evidence="1" type="ORF">DCCM_0191</name>
</gene>
<dbReference type="EMBL" id="BFAV01000016">
    <property type="protein sequence ID" value="GBF32000.1"/>
    <property type="molecule type" value="Genomic_DNA"/>
</dbReference>
<evidence type="ECO:0000313" key="2">
    <source>
        <dbReference type="Proteomes" id="UP000239549"/>
    </source>
</evidence>
<reference evidence="2" key="1">
    <citation type="submission" date="2018-02" db="EMBL/GenBank/DDBJ databases">
        <title>Genome sequence of Desulfocucumis palustris strain NAW-5.</title>
        <authorList>
            <person name="Watanabe M."/>
            <person name="Kojima H."/>
            <person name="Fukui M."/>
        </authorList>
    </citation>
    <scope>NUCLEOTIDE SEQUENCE [LARGE SCALE GENOMIC DNA]</scope>
    <source>
        <strain evidence="2">NAW-5</strain>
    </source>
</reference>
<dbReference type="Proteomes" id="UP000239549">
    <property type="component" value="Unassembled WGS sequence"/>
</dbReference>
<sequence length="51" mass="5850">MEYLLILLNNKQLPKTAFRINVKNSRFDKATEPAAVVTGLTWEWDKTIIAS</sequence>
<comment type="caution">
    <text evidence="1">The sequence shown here is derived from an EMBL/GenBank/DDBJ whole genome shotgun (WGS) entry which is preliminary data.</text>
</comment>
<name>A0A2L2X7M2_9FIRM</name>
<keyword evidence="2" id="KW-1185">Reference proteome</keyword>
<dbReference type="AlphaFoldDB" id="A0A2L2X7M2"/>
<evidence type="ECO:0000313" key="1">
    <source>
        <dbReference type="EMBL" id="GBF32000.1"/>
    </source>
</evidence>
<proteinExistence type="predicted"/>